<name>A0A9W6IXS5_9HYPH</name>
<dbReference type="PANTHER" id="PTHR33973">
    <property type="entry name" value="OS07G0153300 PROTEIN"/>
    <property type="match status" value="1"/>
</dbReference>
<dbReference type="Pfam" id="PF07103">
    <property type="entry name" value="DUF1365"/>
    <property type="match status" value="1"/>
</dbReference>
<reference evidence="2" key="1">
    <citation type="journal article" date="2014" name="Int. J. Syst. Evol. Microbiol.">
        <title>Complete genome sequence of Corynebacterium casei LMG S-19264T (=DSM 44701T), isolated from a smear-ripened cheese.</title>
        <authorList>
            <consortium name="US DOE Joint Genome Institute (JGI-PGF)"/>
            <person name="Walter F."/>
            <person name="Albersmeier A."/>
            <person name="Kalinowski J."/>
            <person name="Ruckert C."/>
        </authorList>
    </citation>
    <scope>NUCLEOTIDE SEQUENCE</scope>
    <source>
        <strain evidence="2">VKM B-1606</strain>
    </source>
</reference>
<protein>
    <submittedName>
        <fullName evidence="2">DUF1365 domain-containing protein</fullName>
    </submittedName>
    <submittedName>
        <fullName evidence="3">DUF1365 family protein</fullName>
    </submittedName>
</protein>
<evidence type="ECO:0000313" key="5">
    <source>
        <dbReference type="Proteomes" id="UP001143400"/>
    </source>
</evidence>
<evidence type="ECO:0000256" key="1">
    <source>
        <dbReference type="SAM" id="MobiDB-lite"/>
    </source>
</evidence>
<gene>
    <name evidence="2" type="ORF">GCM10008170_36120</name>
    <name evidence="3" type="ORF">JOD31_003445</name>
</gene>
<dbReference type="AlphaFoldDB" id="A0A9W6IXS5"/>
<organism evidence="2 5">
    <name type="scientific">Methylopila capsulata</name>
    <dbReference type="NCBI Taxonomy" id="61654"/>
    <lineage>
        <taxon>Bacteria</taxon>
        <taxon>Pseudomonadati</taxon>
        <taxon>Pseudomonadota</taxon>
        <taxon>Alphaproteobacteria</taxon>
        <taxon>Hyphomicrobiales</taxon>
        <taxon>Methylopilaceae</taxon>
        <taxon>Methylopila</taxon>
    </lineage>
</organism>
<sequence>MTGYEAPTFRPPEAAASLYPGEVMHARLKPFVNRFVYRVFALLIDLDRLEVACRAARLFSVGRFNLASFHESDHGPADGSSLSAHVRGLLARAGQDPEGGRVLLLCYPRILGYVFNPLSVYWRYDDAGALTAVVYEVTNTFGERHAYVAPVKDGELTEAGLRQERDKLFYVSPFLETAMRYAFRIRPPTDSVRLRILESDAEGPILAATFAGERRALTDRALLRLCSAMPLMTLKVFAGIHWEALKLWIKGARLVDHDPPPSPASHDAPGPIRHGRGARRPQDRAMAPTVRETTAP</sequence>
<dbReference type="PANTHER" id="PTHR33973:SF4">
    <property type="entry name" value="OS07G0153300 PROTEIN"/>
    <property type="match status" value="1"/>
</dbReference>
<evidence type="ECO:0000313" key="4">
    <source>
        <dbReference type="Proteomes" id="UP000758856"/>
    </source>
</evidence>
<feature type="region of interest" description="Disordered" evidence="1">
    <location>
        <begin position="258"/>
        <end position="296"/>
    </location>
</feature>
<evidence type="ECO:0000313" key="3">
    <source>
        <dbReference type="EMBL" id="MBM7853194.1"/>
    </source>
</evidence>
<dbReference type="InterPro" id="IPR010775">
    <property type="entry name" value="DUF1365"/>
</dbReference>
<dbReference type="Proteomes" id="UP000758856">
    <property type="component" value="Unassembled WGS sequence"/>
</dbReference>
<proteinExistence type="predicted"/>
<reference evidence="2" key="3">
    <citation type="submission" date="2023-01" db="EMBL/GenBank/DDBJ databases">
        <authorList>
            <person name="Sun Q."/>
            <person name="Evtushenko L."/>
        </authorList>
    </citation>
    <scope>NUCLEOTIDE SEQUENCE</scope>
    <source>
        <strain evidence="2">VKM B-1606</strain>
    </source>
</reference>
<comment type="caution">
    <text evidence="2">The sequence shown here is derived from an EMBL/GenBank/DDBJ whole genome shotgun (WGS) entry which is preliminary data.</text>
</comment>
<dbReference type="RefSeq" id="WP_271206215.1">
    <property type="nucleotide sequence ID" value="NZ_BSFF01000010.1"/>
</dbReference>
<evidence type="ECO:0000313" key="2">
    <source>
        <dbReference type="EMBL" id="GLK57592.1"/>
    </source>
</evidence>
<keyword evidence="4" id="KW-1185">Reference proteome</keyword>
<dbReference type="EMBL" id="JAFBCY010000004">
    <property type="protein sequence ID" value="MBM7853194.1"/>
    <property type="molecule type" value="Genomic_DNA"/>
</dbReference>
<dbReference type="Proteomes" id="UP001143400">
    <property type="component" value="Unassembled WGS sequence"/>
</dbReference>
<accession>A0A9W6IXS5</accession>
<dbReference type="EMBL" id="BSFF01000010">
    <property type="protein sequence ID" value="GLK57592.1"/>
    <property type="molecule type" value="Genomic_DNA"/>
</dbReference>
<reference evidence="3 4" key="2">
    <citation type="submission" date="2021-01" db="EMBL/GenBank/DDBJ databases">
        <title>Genomic Encyclopedia of Type Strains, Phase IV (KMG-IV): sequencing the most valuable type-strain genomes for metagenomic binning, comparative biology and taxonomic classification.</title>
        <authorList>
            <person name="Goeker M."/>
        </authorList>
    </citation>
    <scope>NUCLEOTIDE SEQUENCE [LARGE SCALE GENOMIC DNA]</scope>
    <source>
        <strain evidence="3 4">DSM 6130</strain>
    </source>
</reference>